<keyword evidence="1" id="KW-0812">Transmembrane</keyword>
<feature type="transmembrane region" description="Helical" evidence="1">
    <location>
        <begin position="21"/>
        <end position="38"/>
    </location>
</feature>
<proteinExistence type="predicted"/>
<gene>
    <name evidence="2" type="ORF">SAMN04488029_3279</name>
</gene>
<dbReference type="RefSeq" id="WP_084373897.1">
    <property type="nucleotide sequence ID" value="NZ_FWYF01000003.1"/>
</dbReference>
<keyword evidence="1" id="KW-0472">Membrane</keyword>
<evidence type="ECO:0000313" key="3">
    <source>
        <dbReference type="Proteomes" id="UP000192472"/>
    </source>
</evidence>
<protein>
    <submittedName>
        <fullName evidence="2">Uncharacterized protein</fullName>
    </submittedName>
</protein>
<accession>A0A1W2GL01</accession>
<dbReference type="EMBL" id="FWYF01000003">
    <property type="protein sequence ID" value="SMD37172.1"/>
    <property type="molecule type" value="Genomic_DNA"/>
</dbReference>
<feature type="transmembrane region" description="Helical" evidence="1">
    <location>
        <begin position="50"/>
        <end position="70"/>
    </location>
</feature>
<evidence type="ECO:0000313" key="2">
    <source>
        <dbReference type="EMBL" id="SMD37172.1"/>
    </source>
</evidence>
<dbReference type="AlphaFoldDB" id="A0A1W2GL01"/>
<evidence type="ECO:0000256" key="1">
    <source>
        <dbReference type="SAM" id="Phobius"/>
    </source>
</evidence>
<keyword evidence="1" id="KW-1133">Transmembrane helix</keyword>
<dbReference type="Proteomes" id="UP000192472">
    <property type="component" value="Unassembled WGS sequence"/>
</dbReference>
<keyword evidence="3" id="KW-1185">Reference proteome</keyword>
<organism evidence="2 3">
    <name type="scientific">Reichenbachiella faecimaris</name>
    <dbReference type="NCBI Taxonomy" id="692418"/>
    <lineage>
        <taxon>Bacteria</taxon>
        <taxon>Pseudomonadati</taxon>
        <taxon>Bacteroidota</taxon>
        <taxon>Cytophagia</taxon>
        <taxon>Cytophagales</taxon>
        <taxon>Reichenbachiellaceae</taxon>
        <taxon>Reichenbachiella</taxon>
    </lineage>
</organism>
<reference evidence="2 3" key="1">
    <citation type="submission" date="2017-04" db="EMBL/GenBank/DDBJ databases">
        <authorList>
            <person name="Afonso C.L."/>
            <person name="Miller P.J."/>
            <person name="Scott M.A."/>
            <person name="Spackman E."/>
            <person name="Goraichik I."/>
            <person name="Dimitrov K.M."/>
            <person name="Suarez D.L."/>
            <person name="Swayne D.E."/>
        </authorList>
    </citation>
    <scope>NUCLEOTIDE SEQUENCE [LARGE SCALE GENOMIC DNA]</scope>
    <source>
        <strain evidence="2 3">DSM 26133</strain>
    </source>
</reference>
<name>A0A1W2GL01_REIFA</name>
<sequence length="157" mass="18367">MTYRINTNKKDSLRKKYFLKFVQQLTLGGLLVFLFIWIDSNTSTPQSISSLLGFGTFIFAILIYIFKMGFEKQLNYKIITLPNRIESHIGKTVQYIHWSKMIVTQQDNGDIVLEDRTISTTKRWNGIGKILIYSEFENFEELSKEINSQTKKDHNSL</sequence>